<feature type="domain" description="Inner membrane protein YqiJ N-terminal" evidence="3">
    <location>
        <begin position="11"/>
        <end position="123"/>
    </location>
</feature>
<keyword evidence="1" id="KW-1133">Transmembrane helix</keyword>
<accession>A0ABS7VTU3</accession>
<dbReference type="EMBL" id="JAIRBM010000017">
    <property type="protein sequence ID" value="MBZ6078308.1"/>
    <property type="molecule type" value="Genomic_DNA"/>
</dbReference>
<proteinExistence type="predicted"/>
<comment type="caution">
    <text evidence="4">The sequence shown here is derived from an EMBL/GenBank/DDBJ whole genome shotgun (WGS) entry which is preliminary data.</text>
</comment>
<protein>
    <submittedName>
        <fullName evidence="4">YqiJ family protein</fullName>
    </submittedName>
</protein>
<dbReference type="Pfam" id="PF21001">
    <property type="entry name" value="YqiJ_N"/>
    <property type="match status" value="1"/>
</dbReference>
<dbReference type="Gene3D" id="2.40.50.140">
    <property type="entry name" value="Nucleic acid-binding proteins"/>
    <property type="match status" value="1"/>
</dbReference>
<evidence type="ECO:0000259" key="2">
    <source>
        <dbReference type="Pfam" id="PF07290"/>
    </source>
</evidence>
<feature type="transmembrane region" description="Helical" evidence="1">
    <location>
        <begin position="76"/>
        <end position="95"/>
    </location>
</feature>
<gene>
    <name evidence="4" type="ORF">K9B37_18795</name>
</gene>
<sequence>MEALLSASYQPFTIAGLIMIGLVVIETVSLIIGVSASLFIEQGLDLDAYGGHHADVGAVGFFGGLLGWLNAGRVPVLIFIITWLAAFAASGFIIQTLAISIMAPLPVLAASGGAFFLAGPTTRYATRLVSAIVPRDETYVVSNEDLVGRTAEVTVGPLDQGPAGRVKVQDAHGNLHFPLAKAADGHVPIPAGAQVLLVDRRGPIFLAISAPEDLRTSN</sequence>
<dbReference type="InterPro" id="IPR048376">
    <property type="entry name" value="YqiJ_N"/>
</dbReference>
<feature type="transmembrane region" description="Helical" evidence="1">
    <location>
        <begin position="12"/>
        <end position="40"/>
    </location>
</feature>
<feature type="transmembrane region" description="Helical" evidence="1">
    <location>
        <begin position="52"/>
        <end position="69"/>
    </location>
</feature>
<keyword evidence="1" id="KW-0812">Transmembrane</keyword>
<dbReference type="Pfam" id="PF07290">
    <property type="entry name" value="YqiJ_OB"/>
    <property type="match status" value="1"/>
</dbReference>
<keyword evidence="5" id="KW-1185">Reference proteome</keyword>
<dbReference type="Proteomes" id="UP000704176">
    <property type="component" value="Unassembled WGS sequence"/>
</dbReference>
<dbReference type="InterPro" id="IPR010840">
    <property type="entry name" value="YqiJ_OB"/>
</dbReference>
<dbReference type="RefSeq" id="WP_224315061.1">
    <property type="nucleotide sequence ID" value="NZ_JAIRBM010000017.1"/>
</dbReference>
<evidence type="ECO:0000313" key="5">
    <source>
        <dbReference type="Proteomes" id="UP000704176"/>
    </source>
</evidence>
<evidence type="ECO:0000256" key="1">
    <source>
        <dbReference type="SAM" id="Phobius"/>
    </source>
</evidence>
<reference evidence="4 5" key="1">
    <citation type="submission" date="2021-09" db="EMBL/GenBank/DDBJ databases">
        <title>The complete genome sequence of a new microorganism.</title>
        <authorList>
            <person name="Zi Z."/>
        </authorList>
    </citation>
    <scope>NUCLEOTIDE SEQUENCE [LARGE SCALE GENOMIC DNA]</scope>
    <source>
        <strain evidence="4 5">WGZ8</strain>
    </source>
</reference>
<feature type="domain" description="Inner membrane protein YqiJ OB-fold" evidence="2">
    <location>
        <begin position="146"/>
        <end position="208"/>
    </location>
</feature>
<evidence type="ECO:0000259" key="3">
    <source>
        <dbReference type="Pfam" id="PF21001"/>
    </source>
</evidence>
<evidence type="ECO:0000313" key="4">
    <source>
        <dbReference type="EMBL" id="MBZ6078308.1"/>
    </source>
</evidence>
<name>A0ABS7VTU3_9HYPH</name>
<dbReference type="InterPro" id="IPR012340">
    <property type="entry name" value="NA-bd_OB-fold"/>
</dbReference>
<keyword evidence="1" id="KW-0472">Membrane</keyword>
<organism evidence="4 5">
    <name type="scientific">Microvirga puerhi</name>
    <dbReference type="NCBI Taxonomy" id="2876078"/>
    <lineage>
        <taxon>Bacteria</taxon>
        <taxon>Pseudomonadati</taxon>
        <taxon>Pseudomonadota</taxon>
        <taxon>Alphaproteobacteria</taxon>
        <taxon>Hyphomicrobiales</taxon>
        <taxon>Methylobacteriaceae</taxon>
        <taxon>Microvirga</taxon>
    </lineage>
</organism>
<feature type="transmembrane region" description="Helical" evidence="1">
    <location>
        <begin position="101"/>
        <end position="118"/>
    </location>
</feature>